<dbReference type="SUPFAM" id="SSF53300">
    <property type="entry name" value="vWA-like"/>
    <property type="match status" value="3"/>
</dbReference>
<feature type="domain" description="VWFA" evidence="9">
    <location>
        <begin position="262"/>
        <end position="439"/>
    </location>
</feature>
<reference evidence="10" key="3">
    <citation type="submission" date="2025-09" db="UniProtKB">
        <authorList>
            <consortium name="Ensembl"/>
        </authorList>
    </citation>
    <scope>IDENTIFICATION</scope>
</reference>
<dbReference type="PANTHER" id="PTHR24020:SF86">
    <property type="entry name" value="COLLAGEN, TYPE VI, ALPHA 4"/>
    <property type="match status" value="1"/>
</dbReference>
<name>A0AAR2KCE3_PYGNA</name>
<reference evidence="10 11" key="1">
    <citation type="submission" date="2020-10" db="EMBL/GenBank/DDBJ databases">
        <title>Pygocentrus nattereri (red-bellied piranha) genome, fPygNat1, primary haplotype.</title>
        <authorList>
            <person name="Myers G."/>
            <person name="Meyer A."/>
            <person name="Karagic N."/>
            <person name="Pippel M."/>
            <person name="Winkler S."/>
            <person name="Tracey A."/>
            <person name="Wood J."/>
            <person name="Formenti G."/>
            <person name="Howe K."/>
            <person name="Fedrigo O."/>
            <person name="Jarvis E.D."/>
        </authorList>
    </citation>
    <scope>NUCLEOTIDE SEQUENCE [LARGE SCALE GENOMIC DNA]</scope>
</reference>
<proteinExistence type="predicted"/>
<protein>
    <recommendedName>
        <fullName evidence="9">VWFA domain-containing protein</fullName>
    </recommendedName>
</protein>
<sequence length="666" mass="74635">ICDLNHSNICTSVLLIVCRFCSYLRIKPNKETLMNVEIFVKSAEVADIVFIVDESGNMGPENFQLVRDFLQNTISGLDVGRDKVRIAIVHYSDVPRADVYLNTFDDKSEILQYIKTLSYGRGKTNTGAALKFAKDQVFTKARGSRSDEQVQQIAVVVTDGKSSDDFSGPAAELRRSGVKVFALGIKNVNVDDLKKISSFPPRKYVFNVERILKMTCSCFRKLSLFKKVLNNYSELCQCPVCDIDRTKSLSLISGCKFTAEADIYFLVDESGSITYADFDDMKAFILEFLHMFQIGPEQVRIGVVKFADKATIVFRLNTYDSKPALEKAVKDLFQEGGGTRTDLGLEAMIPLFKQAEQTRKEKVRELLIVITDGKSEPGGTPVKIPAEQLRKQNVTIYAVGVKNADMAELEDMSGSPKRTFYVKNYDALKLIKTKILKEICSFEGNDLLADVVFLIDGADAVDPADFEQMKELIGLAVEKLPIRENRVRLAVIQYSTNTKVEFALNSFYDKDKLQKEIVSIKQLKGKTYTGKALTEVSQAFEESNGGRTSVLQFLVVVTDSLSKDDVALPAKALREKNINIFAVGLEHASRSELFSISGSYERTYLENLEDFASIQALGSEVIFKICNTGNFLLSCLLNVLLVWRHRPNSFSYFYPFPLFLIVTLSL</sequence>
<evidence type="ECO:0000259" key="9">
    <source>
        <dbReference type="PROSITE" id="PS50234"/>
    </source>
</evidence>
<accession>A0AAR2KCE3</accession>
<evidence type="ECO:0000256" key="1">
    <source>
        <dbReference type="ARBA" id="ARBA00004498"/>
    </source>
</evidence>
<dbReference type="PRINTS" id="PR00453">
    <property type="entry name" value="VWFADOMAIN"/>
</dbReference>
<evidence type="ECO:0000256" key="3">
    <source>
        <dbReference type="ARBA" id="ARBA00022530"/>
    </source>
</evidence>
<evidence type="ECO:0000256" key="5">
    <source>
        <dbReference type="ARBA" id="ARBA00022737"/>
    </source>
</evidence>
<evidence type="ECO:0000256" key="4">
    <source>
        <dbReference type="ARBA" id="ARBA00022729"/>
    </source>
</evidence>
<dbReference type="GeneTree" id="ENSGT00940000155619"/>
<dbReference type="GO" id="GO:0005581">
    <property type="term" value="C:collagen trimer"/>
    <property type="evidence" value="ECO:0007669"/>
    <property type="project" value="UniProtKB-KW"/>
</dbReference>
<evidence type="ECO:0000313" key="11">
    <source>
        <dbReference type="Proteomes" id="UP001501920"/>
    </source>
</evidence>
<keyword evidence="8" id="KW-0325">Glycoprotein</keyword>
<dbReference type="FunFam" id="3.40.50.410:FF:000003">
    <property type="entry name" value="Collagen type VI alpha 3 chain"/>
    <property type="match status" value="1"/>
</dbReference>
<dbReference type="SMART" id="SM00327">
    <property type="entry name" value="VWA"/>
    <property type="match status" value="3"/>
</dbReference>
<dbReference type="InterPro" id="IPR036465">
    <property type="entry name" value="vWFA_dom_sf"/>
</dbReference>
<reference evidence="10" key="2">
    <citation type="submission" date="2025-08" db="UniProtKB">
        <authorList>
            <consortium name="Ensembl"/>
        </authorList>
    </citation>
    <scope>IDENTIFICATION</scope>
</reference>
<keyword evidence="11" id="KW-1185">Reference proteome</keyword>
<evidence type="ECO:0000256" key="8">
    <source>
        <dbReference type="ARBA" id="ARBA00023180"/>
    </source>
</evidence>
<keyword evidence="7" id="KW-0176">Collagen</keyword>
<dbReference type="InterPro" id="IPR050525">
    <property type="entry name" value="ECM_Assembly_Org"/>
</dbReference>
<keyword evidence="2" id="KW-0964">Secreted</keyword>
<dbReference type="GO" id="GO:0007155">
    <property type="term" value="P:cell adhesion"/>
    <property type="evidence" value="ECO:0007669"/>
    <property type="project" value="UniProtKB-KW"/>
</dbReference>
<dbReference type="Ensembl" id="ENSPNAT00000077960.1">
    <property type="protein sequence ID" value="ENSPNAP00000061940.1"/>
    <property type="gene ID" value="ENSPNAG00000011297.2"/>
</dbReference>
<keyword evidence="6" id="KW-0130">Cell adhesion</keyword>
<gene>
    <name evidence="10" type="primary">COL6A6</name>
</gene>
<dbReference type="Gene3D" id="3.40.50.410">
    <property type="entry name" value="von Willebrand factor, type A domain"/>
    <property type="match status" value="3"/>
</dbReference>
<comment type="subcellular location">
    <subcellularLocation>
        <location evidence="1">Secreted</location>
        <location evidence="1">Extracellular space</location>
        <location evidence="1">Extracellular matrix</location>
    </subcellularLocation>
</comment>
<evidence type="ECO:0000313" key="10">
    <source>
        <dbReference type="Ensembl" id="ENSPNAP00000061940.1"/>
    </source>
</evidence>
<dbReference type="PANTHER" id="PTHR24020">
    <property type="entry name" value="COLLAGEN ALPHA"/>
    <property type="match status" value="1"/>
</dbReference>
<evidence type="ECO:0000256" key="7">
    <source>
        <dbReference type="ARBA" id="ARBA00023119"/>
    </source>
</evidence>
<dbReference type="Proteomes" id="UP001501920">
    <property type="component" value="Chromosome 5"/>
</dbReference>
<dbReference type="PROSITE" id="PS50234">
    <property type="entry name" value="VWFA"/>
    <property type="match status" value="3"/>
</dbReference>
<feature type="domain" description="VWFA" evidence="9">
    <location>
        <begin position="450"/>
        <end position="621"/>
    </location>
</feature>
<keyword evidence="5" id="KW-0677">Repeat</keyword>
<dbReference type="CDD" id="cd01450">
    <property type="entry name" value="vWFA_subfamily_ECM"/>
    <property type="match status" value="1"/>
</dbReference>
<dbReference type="AlphaFoldDB" id="A0AAR2KCE3"/>
<evidence type="ECO:0000256" key="6">
    <source>
        <dbReference type="ARBA" id="ARBA00022889"/>
    </source>
</evidence>
<evidence type="ECO:0000256" key="2">
    <source>
        <dbReference type="ARBA" id="ARBA00022525"/>
    </source>
</evidence>
<dbReference type="Pfam" id="PF00092">
    <property type="entry name" value="VWA"/>
    <property type="match status" value="3"/>
</dbReference>
<dbReference type="CDD" id="cd01472">
    <property type="entry name" value="vWA_collagen"/>
    <property type="match status" value="1"/>
</dbReference>
<keyword evidence="3" id="KW-0272">Extracellular matrix</keyword>
<organism evidence="10 11">
    <name type="scientific">Pygocentrus nattereri</name>
    <name type="common">Red-bellied piranha</name>
    <dbReference type="NCBI Taxonomy" id="42514"/>
    <lineage>
        <taxon>Eukaryota</taxon>
        <taxon>Metazoa</taxon>
        <taxon>Chordata</taxon>
        <taxon>Craniata</taxon>
        <taxon>Vertebrata</taxon>
        <taxon>Euteleostomi</taxon>
        <taxon>Actinopterygii</taxon>
        <taxon>Neopterygii</taxon>
        <taxon>Teleostei</taxon>
        <taxon>Ostariophysi</taxon>
        <taxon>Characiformes</taxon>
        <taxon>Characoidei</taxon>
        <taxon>Pygocentrus</taxon>
    </lineage>
</organism>
<dbReference type="InterPro" id="IPR002035">
    <property type="entry name" value="VWF_A"/>
</dbReference>
<dbReference type="FunFam" id="3.40.50.410:FF:000004">
    <property type="entry name" value="collagen alpha-6(VI) chain"/>
    <property type="match status" value="2"/>
</dbReference>
<keyword evidence="4" id="KW-0732">Signal</keyword>
<feature type="domain" description="VWFA" evidence="9">
    <location>
        <begin position="47"/>
        <end position="228"/>
    </location>
</feature>